<sequence>MALLTATSVTGAATNVGSAAMSTSDTVSASDIGVNGALLQVINGGGSPINVTLTDPGTTRVGNAGTAVAQAVPAGSDRWFRLSPGHVNPSTGVATVTLSSATSVTYKLIRC</sequence>
<protein>
    <submittedName>
        <fullName evidence="1">Uncharacterized protein</fullName>
    </submittedName>
</protein>
<name>A0A1C5A2Q9_9ACTN</name>
<organism evidence="1 2">
    <name type="scientific">Micromonospora carbonacea</name>
    <dbReference type="NCBI Taxonomy" id="47853"/>
    <lineage>
        <taxon>Bacteria</taxon>
        <taxon>Bacillati</taxon>
        <taxon>Actinomycetota</taxon>
        <taxon>Actinomycetes</taxon>
        <taxon>Micromonosporales</taxon>
        <taxon>Micromonosporaceae</taxon>
        <taxon>Micromonospora</taxon>
    </lineage>
</organism>
<keyword evidence="2" id="KW-1185">Reference proteome</keyword>
<dbReference type="EMBL" id="FMCT01000011">
    <property type="protein sequence ID" value="SCF39502.1"/>
    <property type="molecule type" value="Genomic_DNA"/>
</dbReference>
<proteinExistence type="predicted"/>
<evidence type="ECO:0000313" key="1">
    <source>
        <dbReference type="EMBL" id="SCF39502.1"/>
    </source>
</evidence>
<dbReference type="Proteomes" id="UP000183585">
    <property type="component" value="Unassembled WGS sequence"/>
</dbReference>
<evidence type="ECO:0000313" key="2">
    <source>
        <dbReference type="Proteomes" id="UP000183585"/>
    </source>
</evidence>
<dbReference type="RefSeq" id="WP_074476565.1">
    <property type="nucleotide sequence ID" value="NZ_FMCT01000011.1"/>
</dbReference>
<reference evidence="2" key="1">
    <citation type="submission" date="2016-06" db="EMBL/GenBank/DDBJ databases">
        <authorList>
            <person name="Varghese N."/>
            <person name="Submissions Spin"/>
        </authorList>
    </citation>
    <scope>NUCLEOTIDE SEQUENCE [LARGE SCALE GENOMIC DNA]</scope>
    <source>
        <strain evidence="2">DSM 43168</strain>
    </source>
</reference>
<accession>A0A1C5A2Q9</accession>
<gene>
    <name evidence="1" type="ORF">GA0070563_11129</name>
</gene>
<dbReference type="AlphaFoldDB" id="A0A1C5A2Q9"/>